<evidence type="ECO:0000256" key="2">
    <source>
        <dbReference type="ARBA" id="ARBA00023121"/>
    </source>
</evidence>
<dbReference type="Pfam" id="PF02645">
    <property type="entry name" value="DegV"/>
    <property type="match status" value="1"/>
</dbReference>
<sequence>MTNVMFTYGNISLYNNFNEVKGCVEVGRIHIVTDSTCDLTKEEVMQHGIHIVPLTIQIDGKTYIDGVDLEPQTFLGLMKNAKDLPKSSQPAPGKFKELYDELGKDGDQILSIHMTGGMSGTVESARQAAQMTDADVTVIDSRFIAIGLAIQLREAIKMRDAGATVQEIVARLDKVREHTHLYVIVDTLENLIKGGRIGKGTGFIGSLLNIKVIANLEGGAYNPVSKVRSHKQVVNYLFKQFQADTAGKTVKAVGISHADGLTTMGGPLKELVEGTGFDEVEIAFTSPIISTHTGPGAIGFIYFAE</sequence>
<dbReference type="Gene3D" id="3.40.50.10170">
    <property type="match status" value="1"/>
</dbReference>
<dbReference type="EMBL" id="PGLV01000001">
    <property type="protein sequence ID" value="POZ56319.1"/>
    <property type="molecule type" value="Genomic_DNA"/>
</dbReference>
<dbReference type="InterPro" id="IPR003797">
    <property type="entry name" value="DegV"/>
</dbReference>
<dbReference type="PROSITE" id="PS51482">
    <property type="entry name" value="DEGV"/>
    <property type="match status" value="1"/>
</dbReference>
<keyword evidence="2" id="KW-0446">Lipid-binding</keyword>
<dbReference type="PANTHER" id="PTHR33434:SF8">
    <property type="entry name" value="DEGV DOMAIN-CONTAINING PROTEIN SPR1019"/>
    <property type="match status" value="1"/>
</dbReference>
<reference evidence="3 4" key="1">
    <citation type="submission" date="2017-11" db="EMBL/GenBank/DDBJ databases">
        <title>Genome sequence of Lysinibacillus sphaericus, a lignin-degrading bacteria isolated from municipal solid waste soil.</title>
        <authorList>
            <person name="Persinoti G.F."/>
            <person name="Paixao D.A."/>
            <person name="Bugg T.D."/>
            <person name="Squina F.M."/>
        </authorList>
    </citation>
    <scope>NUCLEOTIDE SEQUENCE [LARGE SCALE GENOMIC DNA]</scope>
    <source>
        <strain evidence="3 4">A1</strain>
    </source>
</reference>
<comment type="function">
    <text evidence="1">May bind long-chain fatty acids, such as palmitate, and may play a role in lipid transport or fatty acid metabolism.</text>
</comment>
<protein>
    <submittedName>
        <fullName evidence="3">DegV domain-containing protein</fullName>
    </submittedName>
</protein>
<name>A0A2S5CZS0_LYSSH</name>
<accession>A0A2S5CZS0</accession>
<dbReference type="Proteomes" id="UP000237319">
    <property type="component" value="Unassembled WGS sequence"/>
</dbReference>
<dbReference type="NCBIfam" id="TIGR00762">
    <property type="entry name" value="DegV"/>
    <property type="match status" value="1"/>
</dbReference>
<dbReference type="InterPro" id="IPR050270">
    <property type="entry name" value="DegV_domain_contain"/>
</dbReference>
<organism evidence="3 4">
    <name type="scientific">Lysinibacillus sphaericus</name>
    <name type="common">Bacillus sphaericus</name>
    <dbReference type="NCBI Taxonomy" id="1421"/>
    <lineage>
        <taxon>Bacteria</taxon>
        <taxon>Bacillati</taxon>
        <taxon>Bacillota</taxon>
        <taxon>Bacilli</taxon>
        <taxon>Bacillales</taxon>
        <taxon>Bacillaceae</taxon>
        <taxon>Lysinibacillus</taxon>
    </lineage>
</organism>
<evidence type="ECO:0000313" key="3">
    <source>
        <dbReference type="EMBL" id="POZ56319.1"/>
    </source>
</evidence>
<evidence type="ECO:0000256" key="1">
    <source>
        <dbReference type="ARBA" id="ARBA00003238"/>
    </source>
</evidence>
<evidence type="ECO:0000313" key="4">
    <source>
        <dbReference type="Proteomes" id="UP000237319"/>
    </source>
</evidence>
<comment type="caution">
    <text evidence="3">The sequence shown here is derived from an EMBL/GenBank/DDBJ whole genome shotgun (WGS) entry which is preliminary data.</text>
</comment>
<proteinExistence type="predicted"/>
<gene>
    <name evidence="3" type="ORF">LYSIN_01102</name>
</gene>
<dbReference type="AlphaFoldDB" id="A0A2S5CZS0"/>
<dbReference type="InterPro" id="IPR043168">
    <property type="entry name" value="DegV_C"/>
</dbReference>
<dbReference type="PANTHER" id="PTHR33434">
    <property type="entry name" value="DEGV DOMAIN-CONTAINING PROTEIN DR_1986-RELATED"/>
    <property type="match status" value="1"/>
</dbReference>
<dbReference type="Gene3D" id="3.30.1180.10">
    <property type="match status" value="1"/>
</dbReference>
<dbReference type="GO" id="GO:0008289">
    <property type="term" value="F:lipid binding"/>
    <property type="evidence" value="ECO:0007669"/>
    <property type="project" value="UniProtKB-KW"/>
</dbReference>
<dbReference type="SUPFAM" id="SSF82549">
    <property type="entry name" value="DAK1/DegV-like"/>
    <property type="match status" value="1"/>
</dbReference>
<keyword evidence="4" id="KW-1185">Reference proteome</keyword>